<evidence type="ECO:0000256" key="5">
    <source>
        <dbReference type="SAM" id="Coils"/>
    </source>
</evidence>
<dbReference type="EMBL" id="JAQQXR010000003">
    <property type="protein sequence ID" value="MDC8757846.1"/>
    <property type="molecule type" value="Genomic_DNA"/>
</dbReference>
<dbReference type="RefSeq" id="WP_273670522.1">
    <property type="nucleotide sequence ID" value="NZ_JAQQXR010000003.1"/>
</dbReference>
<feature type="coiled-coil region" evidence="5">
    <location>
        <begin position="5"/>
        <end position="32"/>
    </location>
</feature>
<feature type="domain" description="DNA-binding protein H-NS-like C-terminal" evidence="6">
    <location>
        <begin position="54"/>
        <end position="93"/>
    </location>
</feature>
<gene>
    <name evidence="7" type="ORF">OIK44_09625</name>
</gene>
<keyword evidence="4" id="KW-0238">DNA-binding</keyword>
<proteinExistence type="inferred from homology"/>
<dbReference type="PANTHER" id="PTHR38097">
    <property type="match status" value="1"/>
</dbReference>
<organism evidence="7 8">
    <name type="scientific">Janthinobacterium fluminis</name>
    <dbReference type="NCBI Taxonomy" id="2987524"/>
    <lineage>
        <taxon>Bacteria</taxon>
        <taxon>Pseudomonadati</taxon>
        <taxon>Pseudomonadota</taxon>
        <taxon>Betaproteobacteria</taxon>
        <taxon>Burkholderiales</taxon>
        <taxon>Oxalobacteraceae</taxon>
        <taxon>Janthinobacterium</taxon>
    </lineage>
</organism>
<keyword evidence="5" id="KW-0175">Coiled coil</keyword>
<comment type="similarity">
    <text evidence="2">Belongs to the histone-like protein H-NS family.</text>
</comment>
<dbReference type="InterPro" id="IPR037150">
    <property type="entry name" value="H-NS_C_dom_sf"/>
</dbReference>
<dbReference type="SUPFAM" id="SSF81273">
    <property type="entry name" value="H-NS histone-like proteins"/>
    <property type="match status" value="1"/>
</dbReference>
<evidence type="ECO:0000256" key="4">
    <source>
        <dbReference type="ARBA" id="ARBA00023125"/>
    </source>
</evidence>
<reference evidence="7 8" key="1">
    <citation type="submission" date="2022-10" db="EMBL/GenBank/DDBJ databases">
        <title>Janthinobacterium sp. hw3 Genome sequencing.</title>
        <authorList>
            <person name="Park S."/>
        </authorList>
    </citation>
    <scope>NUCLEOTIDE SEQUENCE [LARGE SCALE GENOMIC DNA]</scope>
    <source>
        <strain evidence="8">hw3</strain>
    </source>
</reference>
<evidence type="ECO:0000313" key="7">
    <source>
        <dbReference type="EMBL" id="MDC8757846.1"/>
    </source>
</evidence>
<evidence type="ECO:0000256" key="1">
    <source>
        <dbReference type="ARBA" id="ARBA00004453"/>
    </source>
</evidence>
<dbReference type="InterPro" id="IPR027444">
    <property type="entry name" value="H-NS_C_dom"/>
</dbReference>
<evidence type="ECO:0000256" key="2">
    <source>
        <dbReference type="ARBA" id="ARBA00010610"/>
    </source>
</evidence>
<dbReference type="SMART" id="SM00528">
    <property type="entry name" value="HNS"/>
    <property type="match status" value="1"/>
</dbReference>
<accession>A0ABT5JYP2</accession>
<evidence type="ECO:0000313" key="8">
    <source>
        <dbReference type="Proteomes" id="UP001221208"/>
    </source>
</evidence>
<dbReference type="Proteomes" id="UP001221208">
    <property type="component" value="Unassembled WGS sequence"/>
</dbReference>
<keyword evidence="8" id="KW-1185">Reference proteome</keyword>
<comment type="caution">
    <text evidence="7">The sequence shown here is derived from an EMBL/GenBank/DDBJ whole genome shotgun (WGS) entry which is preliminary data.</text>
</comment>
<keyword evidence="3" id="KW-0963">Cytoplasm</keyword>
<dbReference type="PANTHER" id="PTHR38097:SF2">
    <property type="entry name" value="DNA-BINDING PROTEIN STPA"/>
    <property type="match status" value="1"/>
</dbReference>
<dbReference type="Gene3D" id="4.10.430.10">
    <property type="entry name" value="Histone-like protein H-NS, C-terminal domain"/>
    <property type="match status" value="1"/>
</dbReference>
<sequence>MSVTYQDYKAQIAELQQKAEQARRQEIAAAREQILSIMREYGLTVADLGGVTKKAVRKSVEIKYRNDGTGETWTGRGRALKWLAGKDKNDYLIKPNS</sequence>
<evidence type="ECO:0000256" key="3">
    <source>
        <dbReference type="ARBA" id="ARBA00022490"/>
    </source>
</evidence>
<evidence type="ECO:0000259" key="6">
    <source>
        <dbReference type="SMART" id="SM00528"/>
    </source>
</evidence>
<dbReference type="Pfam" id="PF00816">
    <property type="entry name" value="Histone_HNS"/>
    <property type="match status" value="1"/>
</dbReference>
<name>A0ABT5JYP2_9BURK</name>
<comment type="subcellular location">
    <subcellularLocation>
        <location evidence="1">Cytoplasm</location>
        <location evidence="1">Nucleoid</location>
    </subcellularLocation>
</comment>
<protein>
    <submittedName>
        <fullName evidence="7">H-NS histone family protein</fullName>
    </submittedName>
</protein>